<protein>
    <submittedName>
        <fullName evidence="1">Uncharacterized protein</fullName>
    </submittedName>
</protein>
<dbReference type="EMBL" id="FTLG01000026">
    <property type="protein sequence ID" value="SIP71616.1"/>
    <property type="molecule type" value="Genomic_DNA"/>
</dbReference>
<accession>A0A1N6MRZ6</accession>
<evidence type="ECO:0000313" key="2">
    <source>
        <dbReference type="Proteomes" id="UP000196435"/>
    </source>
</evidence>
<sequence>MEILNYFCGITLSVNFTIKIIPNIEESISDEMENDAVEDKPVFPIDSAIAGYAGGEKCVGERRSAPECFL</sequence>
<reference evidence="2" key="1">
    <citation type="submission" date="2016-12" db="EMBL/GenBank/DDBJ databases">
        <authorList>
            <person name="Gaudriault S."/>
        </authorList>
    </citation>
    <scope>NUCLEOTIDE SEQUENCE [LARGE SCALE GENOMIC DNA]</scope>
    <source>
        <strain evidence="2">HGB1681 (deposited as PTA-6826 in the American Type Culture Collection)</strain>
    </source>
</reference>
<dbReference type="Proteomes" id="UP000196435">
    <property type="component" value="Unassembled WGS sequence"/>
</dbReference>
<name>A0A1N6MRZ6_9GAMM</name>
<dbReference type="AlphaFoldDB" id="A0A1N6MRZ6"/>
<gene>
    <name evidence="1" type="ORF">XIS1_1210026</name>
</gene>
<evidence type="ECO:0000313" key="1">
    <source>
        <dbReference type="EMBL" id="SIP71616.1"/>
    </source>
</evidence>
<organism evidence="1 2">
    <name type="scientific">Xenorhabdus innexi</name>
    <dbReference type="NCBI Taxonomy" id="290109"/>
    <lineage>
        <taxon>Bacteria</taxon>
        <taxon>Pseudomonadati</taxon>
        <taxon>Pseudomonadota</taxon>
        <taxon>Gammaproteobacteria</taxon>
        <taxon>Enterobacterales</taxon>
        <taxon>Morganellaceae</taxon>
        <taxon>Xenorhabdus</taxon>
    </lineage>
</organism>
<proteinExistence type="predicted"/>